<dbReference type="Gene3D" id="3.30.720.110">
    <property type="match status" value="1"/>
</dbReference>
<dbReference type="Proteomes" id="UP001523369">
    <property type="component" value="Unassembled WGS sequence"/>
</dbReference>
<organism evidence="2 3">
    <name type="scientific">Paractinoplanes aksuensis</name>
    <dbReference type="NCBI Taxonomy" id="2939490"/>
    <lineage>
        <taxon>Bacteria</taxon>
        <taxon>Bacillati</taxon>
        <taxon>Actinomycetota</taxon>
        <taxon>Actinomycetes</taxon>
        <taxon>Micromonosporales</taxon>
        <taxon>Micromonosporaceae</taxon>
        <taxon>Paractinoplanes</taxon>
    </lineage>
</organism>
<dbReference type="InterPro" id="IPR004360">
    <property type="entry name" value="Glyas_Fos-R_dOase_dom"/>
</dbReference>
<dbReference type="InterPro" id="IPR037523">
    <property type="entry name" value="VOC_core"/>
</dbReference>
<keyword evidence="3" id="KW-1185">Reference proteome</keyword>
<dbReference type="Gene3D" id="3.30.720.120">
    <property type="match status" value="1"/>
</dbReference>
<feature type="domain" description="VOC" evidence="1">
    <location>
        <begin position="4"/>
        <end position="122"/>
    </location>
</feature>
<gene>
    <name evidence="2" type="ORF">M1L60_44790</name>
</gene>
<evidence type="ECO:0000259" key="1">
    <source>
        <dbReference type="PROSITE" id="PS51819"/>
    </source>
</evidence>
<dbReference type="Pfam" id="PF00903">
    <property type="entry name" value="Glyoxalase"/>
    <property type="match status" value="1"/>
</dbReference>
<proteinExistence type="predicted"/>
<dbReference type="EMBL" id="JAMYJR010000063">
    <property type="protein sequence ID" value="MCO8277715.1"/>
    <property type="molecule type" value="Genomic_DNA"/>
</dbReference>
<dbReference type="SUPFAM" id="SSF54593">
    <property type="entry name" value="Glyoxalase/Bleomycin resistance protein/Dihydroxybiphenyl dioxygenase"/>
    <property type="match status" value="1"/>
</dbReference>
<dbReference type="RefSeq" id="WP_253243723.1">
    <property type="nucleotide sequence ID" value="NZ_JAMYJR010000063.1"/>
</dbReference>
<reference evidence="2 3" key="1">
    <citation type="submission" date="2022-06" db="EMBL/GenBank/DDBJ databases">
        <title>New Species of the Genus Actinoplanes, ActinopZanes ferrugineus.</title>
        <authorList>
            <person name="Ding P."/>
        </authorList>
    </citation>
    <scope>NUCLEOTIDE SEQUENCE [LARGE SCALE GENOMIC DNA]</scope>
    <source>
        <strain evidence="2 3">TRM88003</strain>
    </source>
</reference>
<dbReference type="InterPro" id="IPR029068">
    <property type="entry name" value="Glyas_Bleomycin-R_OHBP_Dase"/>
</dbReference>
<accession>A0ABT1E3K2</accession>
<comment type="caution">
    <text evidence="2">The sequence shown here is derived from an EMBL/GenBank/DDBJ whole genome shotgun (WGS) entry which is preliminary data.</text>
</comment>
<evidence type="ECO:0000313" key="2">
    <source>
        <dbReference type="EMBL" id="MCO8277715.1"/>
    </source>
</evidence>
<protein>
    <submittedName>
        <fullName evidence="2">VOC family protein</fullName>
    </submittedName>
</protein>
<evidence type="ECO:0000313" key="3">
    <source>
        <dbReference type="Proteomes" id="UP001523369"/>
    </source>
</evidence>
<sequence>MKLTSNYPVLMTRDVPGVAAFYQQHLGFEPTFTADWYVSLRRDRWELAVLDCTHETIPAAHRGRATTAVLLNFEVDDVDAEYHRLVTEGGLTVALDIRTEDFGQRHFILEAPDGVLLDIITDTEPTDEYAAQYDAGPVA</sequence>
<name>A0ABT1E3K2_9ACTN</name>
<dbReference type="PROSITE" id="PS51819">
    <property type="entry name" value="VOC"/>
    <property type="match status" value="1"/>
</dbReference>